<protein>
    <submittedName>
        <fullName evidence="1">Carbon monoxide dehydrogenase subunit G</fullName>
    </submittedName>
</protein>
<dbReference type="RefSeq" id="WP_089218750.1">
    <property type="nucleotide sequence ID" value="NZ_FZOS01000005.1"/>
</dbReference>
<evidence type="ECO:0000313" key="2">
    <source>
        <dbReference type="Proteomes" id="UP000198281"/>
    </source>
</evidence>
<dbReference type="InterPro" id="IPR023393">
    <property type="entry name" value="START-like_dom_sf"/>
</dbReference>
<dbReference type="SUPFAM" id="SSF55961">
    <property type="entry name" value="Bet v1-like"/>
    <property type="match status" value="1"/>
</dbReference>
<dbReference type="OrthoDB" id="9800600at2"/>
<gene>
    <name evidence="1" type="ORF">SAMN06295912_10512</name>
</gene>
<reference evidence="2" key="1">
    <citation type="submission" date="2017-06" db="EMBL/GenBank/DDBJ databases">
        <authorList>
            <person name="Varghese N."/>
            <person name="Submissions S."/>
        </authorList>
    </citation>
    <scope>NUCLEOTIDE SEQUENCE [LARGE SCALE GENOMIC DNA]</scope>
    <source>
        <strain evidence="2">LNB2</strain>
    </source>
</reference>
<dbReference type="AlphaFoldDB" id="A0A239DR28"/>
<organism evidence="1 2">
    <name type="scientific">Edaphosphingomonas laterariae</name>
    <dbReference type="NCBI Taxonomy" id="861865"/>
    <lineage>
        <taxon>Bacteria</taxon>
        <taxon>Pseudomonadati</taxon>
        <taxon>Pseudomonadota</taxon>
        <taxon>Alphaproteobacteria</taxon>
        <taxon>Sphingomonadales</taxon>
        <taxon>Rhizorhabdaceae</taxon>
        <taxon>Edaphosphingomonas</taxon>
    </lineage>
</organism>
<sequence length="175" mass="19288">MSDDLPQSAPAQWFDFRAVGPDFVNTAPTRYVTVSSIDAPVQAVWDAFCDPASWPHWFPHVERVVHEGAPGVGMIRKSWVAGCAHDETMVIWDEPRAWGYIINKATEPLAAAQIELTTFDPLPEGGTRVTWTLACEPLEGLSFLSADRDFPSFLQAMLDEAMGNLARYLAAPKPA</sequence>
<accession>A0A239DR28</accession>
<dbReference type="Proteomes" id="UP000198281">
    <property type="component" value="Unassembled WGS sequence"/>
</dbReference>
<dbReference type="Gene3D" id="3.30.530.20">
    <property type="match status" value="1"/>
</dbReference>
<evidence type="ECO:0000313" key="1">
    <source>
        <dbReference type="EMBL" id="SNS35095.1"/>
    </source>
</evidence>
<dbReference type="Pfam" id="PF10604">
    <property type="entry name" value="Polyketide_cyc2"/>
    <property type="match status" value="1"/>
</dbReference>
<dbReference type="InterPro" id="IPR019587">
    <property type="entry name" value="Polyketide_cyclase/dehydratase"/>
</dbReference>
<dbReference type="CDD" id="cd07821">
    <property type="entry name" value="PYR_PYL_RCAR_like"/>
    <property type="match status" value="1"/>
</dbReference>
<keyword evidence="2" id="KW-1185">Reference proteome</keyword>
<dbReference type="EMBL" id="FZOS01000005">
    <property type="protein sequence ID" value="SNS35095.1"/>
    <property type="molecule type" value="Genomic_DNA"/>
</dbReference>
<proteinExistence type="predicted"/>
<name>A0A239DR28_9SPHN</name>